<gene>
    <name evidence="2" type="ORF">FHS03_000726</name>
</gene>
<evidence type="ECO:0000313" key="2">
    <source>
        <dbReference type="EMBL" id="MBB3117700.1"/>
    </source>
</evidence>
<comment type="caution">
    <text evidence="2">The sequence shown here is derived from an EMBL/GenBank/DDBJ whole genome shotgun (WGS) entry which is preliminary data.</text>
</comment>
<dbReference type="AlphaFoldDB" id="A0A7W5B7Q6"/>
<sequence length="406" mass="45278">MAISGGEQDDESDYEAFLHIVHLSDMHYRDESGASDLRMERGARKIAGYFQRCGAQGLSEWMLRKWHQGTAGQDSTAHERLCTFLTKFADNPQFAGVETWLLDTGDLSSLGDLGSLQNAVACLKEYQDILGASKLLTLYGNHDAWPGKFPLRASRKELHAHRTQMRSTKLFPPSWPMMPLSIAIPHCQSRVLLQGVSSVIDDRWLNARALGRVGIDPNWLPAREGVHQLRKLAADAEQHWHADGSTRDFRILAVHHPIHYPPPRPTWTMHMKNDADVADALAAFSQKGRGKLAQLVLSGHTHETYPAWGELPAQVAAHVYSPLTAGQVQLVAGSQAQATYTEGGKLKKREQALPQEFQILTFFAAPRSAHRQLVIERRVVRRTNNNGPYDLMKSGDGEVEAITLSY</sequence>
<keyword evidence="3" id="KW-1185">Reference proteome</keyword>
<dbReference type="Gene3D" id="3.60.21.10">
    <property type="match status" value="1"/>
</dbReference>
<reference evidence="2 3" key="1">
    <citation type="submission" date="2020-08" db="EMBL/GenBank/DDBJ databases">
        <title>Genomic Encyclopedia of Type Strains, Phase III (KMG-III): the genomes of soil and plant-associated and newly described type strains.</title>
        <authorList>
            <person name="Whitman W."/>
        </authorList>
    </citation>
    <scope>NUCLEOTIDE SEQUENCE [LARGE SCALE GENOMIC DNA]</scope>
    <source>
        <strain evidence="2 3">CECT 8897</strain>
    </source>
</reference>
<name>A0A7W5B7Q6_9BURK</name>
<dbReference type="SUPFAM" id="SSF56300">
    <property type="entry name" value="Metallo-dependent phosphatases"/>
    <property type="match status" value="1"/>
</dbReference>
<dbReference type="EMBL" id="JACHXD010000002">
    <property type="protein sequence ID" value="MBB3117700.1"/>
    <property type="molecule type" value="Genomic_DNA"/>
</dbReference>
<dbReference type="Proteomes" id="UP000541535">
    <property type="component" value="Unassembled WGS sequence"/>
</dbReference>
<accession>A0A7W5B7Q6</accession>
<organism evidence="2 3">
    <name type="scientific">Pseudoduganella violacea</name>
    <dbReference type="NCBI Taxonomy" id="1715466"/>
    <lineage>
        <taxon>Bacteria</taxon>
        <taxon>Pseudomonadati</taxon>
        <taxon>Pseudomonadota</taxon>
        <taxon>Betaproteobacteria</taxon>
        <taxon>Burkholderiales</taxon>
        <taxon>Oxalobacteraceae</taxon>
        <taxon>Telluria group</taxon>
        <taxon>Pseudoduganella</taxon>
    </lineage>
</organism>
<feature type="domain" description="Calcineurin-like phosphoesterase" evidence="1">
    <location>
        <begin position="19"/>
        <end position="303"/>
    </location>
</feature>
<protein>
    <recommendedName>
        <fullName evidence="1">Calcineurin-like phosphoesterase domain-containing protein</fullName>
    </recommendedName>
</protein>
<dbReference type="GO" id="GO:0016787">
    <property type="term" value="F:hydrolase activity"/>
    <property type="evidence" value="ECO:0007669"/>
    <property type="project" value="InterPro"/>
</dbReference>
<dbReference type="Pfam" id="PF00149">
    <property type="entry name" value="Metallophos"/>
    <property type="match status" value="1"/>
</dbReference>
<dbReference type="InterPro" id="IPR004843">
    <property type="entry name" value="Calcineurin-like_PHP"/>
</dbReference>
<proteinExistence type="predicted"/>
<dbReference type="InterPro" id="IPR029052">
    <property type="entry name" value="Metallo-depent_PP-like"/>
</dbReference>
<dbReference type="RefSeq" id="WP_183439671.1">
    <property type="nucleotide sequence ID" value="NZ_JACHXD010000002.1"/>
</dbReference>
<evidence type="ECO:0000259" key="1">
    <source>
        <dbReference type="Pfam" id="PF00149"/>
    </source>
</evidence>
<evidence type="ECO:0000313" key="3">
    <source>
        <dbReference type="Proteomes" id="UP000541535"/>
    </source>
</evidence>